<dbReference type="InterPro" id="IPR014718">
    <property type="entry name" value="GH-type_carb-bd"/>
</dbReference>
<dbReference type="InterPro" id="IPR014438">
    <property type="entry name" value="Glucan_biosyn_MdoG/MdoD"/>
</dbReference>
<evidence type="ECO:0000313" key="7">
    <source>
        <dbReference type="EMBL" id="PLR13321.1"/>
    </source>
</evidence>
<dbReference type="PIRSF" id="PIRSF006281">
    <property type="entry name" value="MdoG"/>
    <property type="match status" value="1"/>
</dbReference>
<dbReference type="PANTHER" id="PTHR30504:SF2">
    <property type="entry name" value="GLUCANS BIOSYNTHESIS PROTEIN G"/>
    <property type="match status" value="1"/>
</dbReference>
<dbReference type="EMBL" id="PJRQ01000029">
    <property type="protein sequence ID" value="PLR13321.1"/>
    <property type="molecule type" value="Genomic_DNA"/>
</dbReference>
<keyword evidence="9" id="KW-1185">Reference proteome</keyword>
<name>A0A2N5CS78_9CAUL</name>
<dbReference type="Pfam" id="PF04349">
    <property type="entry name" value="MdoG"/>
    <property type="match status" value="1"/>
</dbReference>
<keyword evidence="4" id="KW-0574">Periplasm</keyword>
<dbReference type="RefSeq" id="WP_101713642.1">
    <property type="nucleotide sequence ID" value="NZ_CP026100.1"/>
</dbReference>
<dbReference type="InterPro" id="IPR013783">
    <property type="entry name" value="Ig-like_fold"/>
</dbReference>
<dbReference type="Proteomes" id="UP000234483">
    <property type="component" value="Unassembled WGS sequence"/>
</dbReference>
<dbReference type="KEGG" id="cfh:C1707_24115"/>
<reference evidence="6 9" key="2">
    <citation type="submission" date="2018-01" db="EMBL/GenBank/DDBJ databases">
        <title>Complete genome sequence of Caulobacter flavus RHGG3.</title>
        <authorList>
            <person name="Yang E."/>
        </authorList>
    </citation>
    <scope>NUCLEOTIDE SEQUENCE [LARGE SCALE GENOMIC DNA]</scope>
    <source>
        <strain evidence="6 9">RHGG3</strain>
    </source>
</reference>
<comment type="subcellular location">
    <subcellularLocation>
        <location evidence="1">Periplasm</location>
    </subcellularLocation>
</comment>
<dbReference type="InterPro" id="IPR007444">
    <property type="entry name" value="Glucan_biosyn_MdoG_C"/>
</dbReference>
<dbReference type="InterPro" id="IPR011013">
    <property type="entry name" value="Gal_mutarotase_sf_dom"/>
</dbReference>
<evidence type="ECO:0000256" key="3">
    <source>
        <dbReference type="ARBA" id="ARBA00009284"/>
    </source>
</evidence>
<comment type="pathway">
    <text evidence="2">Glycan metabolism; osmoregulated periplasmic glucan (OPG) biosynthesis.</text>
</comment>
<organism evidence="7 8">
    <name type="scientific">Caulobacter flavus</name>
    <dbReference type="NCBI Taxonomy" id="1679497"/>
    <lineage>
        <taxon>Bacteria</taxon>
        <taxon>Pseudomonadati</taxon>
        <taxon>Pseudomonadota</taxon>
        <taxon>Alphaproteobacteria</taxon>
        <taxon>Caulobacterales</taxon>
        <taxon>Caulobacteraceae</taxon>
        <taxon>Caulobacter</taxon>
    </lineage>
</organism>
<dbReference type="SUPFAM" id="SSF74650">
    <property type="entry name" value="Galactose mutarotase-like"/>
    <property type="match status" value="1"/>
</dbReference>
<dbReference type="Gene3D" id="2.60.40.10">
    <property type="entry name" value="Immunoglobulins"/>
    <property type="match status" value="1"/>
</dbReference>
<evidence type="ECO:0000256" key="1">
    <source>
        <dbReference type="ARBA" id="ARBA00004418"/>
    </source>
</evidence>
<feature type="domain" description="Glucan biosynthesis periplasmic MdoG C-terminal" evidence="5">
    <location>
        <begin position="44"/>
        <end position="509"/>
    </location>
</feature>
<dbReference type="PANTHER" id="PTHR30504">
    <property type="entry name" value="GLUCANS BIOSYNTHESIS PROTEIN"/>
    <property type="match status" value="1"/>
</dbReference>
<sequence length="511" mass="56118">MEFASVSRRGALGTLSLGALMAMLPRLVAAQTAPSSTGNDGEAFSPDILRGMAESLARKPYRAPAAGGDKGLAGLSYDEYFRIRFRGEHALWADRQPPFRAEFFPPAYLYPRVFPIYEVEGGVARAVPFDPEMFDVPGEHAGAAKAIGGFSGLRLLWPLNRGDKLDEIAVFQGASYFRSLGRDQFYGLSSRGLAIGAGEPNEEFPSFERFWLERPADGAETVIVHALMDSPSCTGAYSFVIRPGQTVVFDVTATIFPRVKMTKMGVAAQSSMFLFNVSDGPRGDDFRTAVHDSDGLAMLTGTGEQIWRPLTNPTAHRLSYFQDENPRGFGLVQRARRLEDYGDLEARYDLRPSLWVEPVGAWGKGAVVLAELATRKESDDNIAVFWRPDAPWEAGSRVDLSYRLHWGGERLGDGEARVVRTRTGADAQDGLRMFTIDLSGPMLADGLDGVKLEIEAKGGETTWSNVTPYPRAATVRAAFGLKPTGRQAELSLRLTRDGKPVSETWRYLWTA</sequence>
<dbReference type="OrthoDB" id="9777817at2"/>
<dbReference type="Gene3D" id="2.70.98.10">
    <property type="match status" value="1"/>
</dbReference>
<evidence type="ECO:0000256" key="2">
    <source>
        <dbReference type="ARBA" id="ARBA00005001"/>
    </source>
</evidence>
<dbReference type="GO" id="GO:0003824">
    <property type="term" value="F:catalytic activity"/>
    <property type="evidence" value="ECO:0007669"/>
    <property type="project" value="InterPro"/>
</dbReference>
<accession>A0A2N5CS78</accession>
<comment type="similarity">
    <text evidence="3">Belongs to the OpgD/OpgG family.</text>
</comment>
<evidence type="ECO:0000313" key="9">
    <source>
        <dbReference type="Proteomes" id="UP000281192"/>
    </source>
</evidence>
<dbReference type="InterPro" id="IPR014756">
    <property type="entry name" value="Ig_E-set"/>
</dbReference>
<dbReference type="UniPathway" id="UPA00637"/>
<evidence type="ECO:0000256" key="4">
    <source>
        <dbReference type="ARBA" id="ARBA00022764"/>
    </source>
</evidence>
<dbReference type="GO" id="GO:0051274">
    <property type="term" value="P:beta-glucan biosynthetic process"/>
    <property type="evidence" value="ECO:0007669"/>
    <property type="project" value="TreeGrafter"/>
</dbReference>
<proteinExistence type="inferred from homology"/>
<dbReference type="SUPFAM" id="SSF81296">
    <property type="entry name" value="E set domains"/>
    <property type="match status" value="1"/>
</dbReference>
<protein>
    <submittedName>
        <fullName evidence="7">Glucan biosynthesis protein G</fullName>
    </submittedName>
</protein>
<evidence type="ECO:0000259" key="5">
    <source>
        <dbReference type="Pfam" id="PF04349"/>
    </source>
</evidence>
<dbReference type="AlphaFoldDB" id="A0A2N5CS78"/>
<dbReference type="EMBL" id="CP026100">
    <property type="protein sequence ID" value="AYV49092.1"/>
    <property type="molecule type" value="Genomic_DNA"/>
</dbReference>
<dbReference type="Proteomes" id="UP000281192">
    <property type="component" value="Chromosome"/>
</dbReference>
<gene>
    <name evidence="6" type="ORF">C1707_24115</name>
    <name evidence="7" type="ORF">CFHF_14135</name>
</gene>
<evidence type="ECO:0000313" key="6">
    <source>
        <dbReference type="EMBL" id="AYV49092.1"/>
    </source>
</evidence>
<dbReference type="GO" id="GO:0030288">
    <property type="term" value="C:outer membrane-bounded periplasmic space"/>
    <property type="evidence" value="ECO:0007669"/>
    <property type="project" value="TreeGrafter"/>
</dbReference>
<reference evidence="7 8" key="1">
    <citation type="submission" date="2017-12" db="EMBL/GenBank/DDBJ databases">
        <title>The genome sequence of Caulobacter flavus CGMCC1 15093.</title>
        <authorList>
            <person name="Gao J."/>
            <person name="Mao X."/>
            <person name="Sun J."/>
        </authorList>
    </citation>
    <scope>NUCLEOTIDE SEQUENCE [LARGE SCALE GENOMIC DNA]</scope>
    <source>
        <strain evidence="7 8">CGMCC1 15093</strain>
    </source>
</reference>
<dbReference type="GO" id="GO:0030246">
    <property type="term" value="F:carbohydrate binding"/>
    <property type="evidence" value="ECO:0007669"/>
    <property type="project" value="InterPro"/>
</dbReference>
<evidence type="ECO:0000313" key="8">
    <source>
        <dbReference type="Proteomes" id="UP000234483"/>
    </source>
</evidence>